<dbReference type="OrthoDB" id="5420735at2"/>
<dbReference type="STRING" id="1121391.SAMN02745206_03719"/>
<dbReference type="AlphaFoldDB" id="A0A1M5J2S9"/>
<accession>A0A1M5J2S9</accession>
<proteinExistence type="predicted"/>
<protein>
    <submittedName>
        <fullName evidence="1">Uncharacterized protein</fullName>
    </submittedName>
</protein>
<dbReference type="RefSeq" id="WP_073042208.1">
    <property type="nucleotide sequence ID" value="NZ_FQVB01000065.1"/>
</dbReference>
<organism evidence="1 2">
    <name type="scientific">Desulfacinum infernum DSM 9756</name>
    <dbReference type="NCBI Taxonomy" id="1121391"/>
    <lineage>
        <taxon>Bacteria</taxon>
        <taxon>Pseudomonadati</taxon>
        <taxon>Thermodesulfobacteriota</taxon>
        <taxon>Syntrophobacteria</taxon>
        <taxon>Syntrophobacterales</taxon>
        <taxon>Syntrophobacteraceae</taxon>
        <taxon>Desulfacinum</taxon>
    </lineage>
</organism>
<reference evidence="2" key="1">
    <citation type="submission" date="2016-11" db="EMBL/GenBank/DDBJ databases">
        <authorList>
            <person name="Varghese N."/>
            <person name="Submissions S."/>
        </authorList>
    </citation>
    <scope>NUCLEOTIDE SEQUENCE [LARGE SCALE GENOMIC DNA]</scope>
    <source>
        <strain evidence="2">DSM 9756</strain>
    </source>
</reference>
<dbReference type="Proteomes" id="UP000184076">
    <property type="component" value="Unassembled WGS sequence"/>
</dbReference>
<gene>
    <name evidence="1" type="ORF">SAMN02745206_03719</name>
</gene>
<sequence length="97" mass="11152">MKAGIIFTGTGPILVLTSYDSFTDPKFVEKMATKGIKKFIARELPVEKVKEKYGLQYSIILGDLKQTDDLRVLDYNGHNVFYNFSFKEMGEPIYYEP</sequence>
<keyword evidence="2" id="KW-1185">Reference proteome</keyword>
<evidence type="ECO:0000313" key="2">
    <source>
        <dbReference type="Proteomes" id="UP000184076"/>
    </source>
</evidence>
<dbReference type="EMBL" id="FQVB01000065">
    <property type="protein sequence ID" value="SHG34655.1"/>
    <property type="molecule type" value="Genomic_DNA"/>
</dbReference>
<name>A0A1M5J2S9_9BACT</name>
<evidence type="ECO:0000313" key="1">
    <source>
        <dbReference type="EMBL" id="SHG34655.1"/>
    </source>
</evidence>